<feature type="region of interest" description="Disordered" evidence="1">
    <location>
        <begin position="219"/>
        <end position="248"/>
    </location>
</feature>
<keyword evidence="3" id="KW-1185">Reference proteome</keyword>
<dbReference type="AlphaFoldDB" id="A0A917IFU6"/>
<reference evidence="2" key="2">
    <citation type="submission" date="2020-09" db="EMBL/GenBank/DDBJ databases">
        <authorList>
            <person name="Sun Q."/>
            <person name="Zhou Y."/>
        </authorList>
    </citation>
    <scope>NUCLEOTIDE SEQUENCE</scope>
    <source>
        <strain evidence="2">CGMCC 1.15794</strain>
    </source>
</reference>
<dbReference type="EMBL" id="BMJY01000008">
    <property type="protein sequence ID" value="GGH45364.1"/>
    <property type="molecule type" value="Genomic_DNA"/>
</dbReference>
<feature type="region of interest" description="Disordered" evidence="1">
    <location>
        <begin position="1"/>
        <end position="40"/>
    </location>
</feature>
<reference evidence="2" key="1">
    <citation type="journal article" date="2014" name="Int. J. Syst. Evol. Microbiol.">
        <title>Complete genome sequence of Corynebacterium casei LMG S-19264T (=DSM 44701T), isolated from a smear-ripened cheese.</title>
        <authorList>
            <consortium name="US DOE Joint Genome Institute (JGI-PGF)"/>
            <person name="Walter F."/>
            <person name="Albersmeier A."/>
            <person name="Kalinowski J."/>
            <person name="Ruckert C."/>
        </authorList>
    </citation>
    <scope>NUCLEOTIDE SEQUENCE</scope>
    <source>
        <strain evidence="2">CGMCC 1.15794</strain>
    </source>
</reference>
<dbReference type="Proteomes" id="UP000657592">
    <property type="component" value="Unassembled WGS sequence"/>
</dbReference>
<name>A0A917IFU6_9MICO</name>
<proteinExistence type="predicted"/>
<protein>
    <recommendedName>
        <fullName evidence="4">Asparagine synthase</fullName>
    </recommendedName>
</protein>
<evidence type="ECO:0000313" key="3">
    <source>
        <dbReference type="Proteomes" id="UP000657592"/>
    </source>
</evidence>
<comment type="caution">
    <text evidence="2">The sequence shown here is derived from an EMBL/GenBank/DDBJ whole genome shotgun (WGS) entry which is preliminary data.</text>
</comment>
<organism evidence="2 3">
    <name type="scientific">Microbacterium album</name>
    <dbReference type="NCBI Taxonomy" id="2053191"/>
    <lineage>
        <taxon>Bacteria</taxon>
        <taxon>Bacillati</taxon>
        <taxon>Actinomycetota</taxon>
        <taxon>Actinomycetes</taxon>
        <taxon>Micrococcales</taxon>
        <taxon>Microbacteriaceae</taxon>
        <taxon>Microbacterium</taxon>
    </lineage>
</organism>
<gene>
    <name evidence="2" type="ORF">GCM10010921_20700</name>
</gene>
<accession>A0A917IFU6</accession>
<sequence>MAPRDARSGAVRSSRRDPFVATDTLEGADAADRRPCSPTLDMRKRSAVGRNAEAIEEGVAIAMAAARLSVKNTILVSTISLGESFDPEHFTDAARDTLLGLADEAEQAADAVSRARKAAWGRHTEPRGTHDYRDRDVRNLRRRAKQYAGVAKSLRASAGRPEVLRELVERAREAAWGDVEANLQGRLRIEAMRPDQDPDYARMREARMQALRLVDLQKLSAQARRRRSEAADPDAPDDEPRARPTGSR</sequence>
<evidence type="ECO:0000313" key="2">
    <source>
        <dbReference type="EMBL" id="GGH45364.1"/>
    </source>
</evidence>
<evidence type="ECO:0000256" key="1">
    <source>
        <dbReference type="SAM" id="MobiDB-lite"/>
    </source>
</evidence>
<evidence type="ECO:0008006" key="4">
    <source>
        <dbReference type="Google" id="ProtNLM"/>
    </source>
</evidence>